<accession>A0A9P6ALJ9</accession>
<dbReference type="PANTHER" id="PTHR18359">
    <property type="entry name" value="WD-REPEAT PROTEIN-RELATED"/>
    <property type="match status" value="1"/>
</dbReference>
<evidence type="ECO:0008006" key="10">
    <source>
        <dbReference type="Google" id="ProtNLM"/>
    </source>
</evidence>
<dbReference type="Proteomes" id="UP000886523">
    <property type="component" value="Unassembled WGS sequence"/>
</dbReference>
<feature type="compositionally biased region" description="Low complexity" evidence="7">
    <location>
        <begin position="126"/>
        <end position="137"/>
    </location>
</feature>
<dbReference type="SMART" id="SM00320">
    <property type="entry name" value="WD40"/>
    <property type="match status" value="6"/>
</dbReference>
<dbReference type="SUPFAM" id="SSF50978">
    <property type="entry name" value="WD40 repeat-like"/>
    <property type="match status" value="1"/>
</dbReference>
<comment type="caution">
    <text evidence="8">The sequence shown here is derived from an EMBL/GenBank/DDBJ whole genome shotgun (WGS) entry which is preliminary data.</text>
</comment>
<evidence type="ECO:0000256" key="7">
    <source>
        <dbReference type="SAM" id="MobiDB-lite"/>
    </source>
</evidence>
<feature type="compositionally biased region" description="Basic and acidic residues" evidence="7">
    <location>
        <begin position="235"/>
        <end position="245"/>
    </location>
</feature>
<feature type="compositionally biased region" description="Low complexity" evidence="7">
    <location>
        <begin position="246"/>
        <end position="259"/>
    </location>
</feature>
<keyword evidence="5" id="KW-0539">Nucleus</keyword>
<evidence type="ECO:0000256" key="2">
    <source>
        <dbReference type="ARBA" id="ARBA00022552"/>
    </source>
</evidence>
<dbReference type="PANTHER" id="PTHR18359:SF0">
    <property type="entry name" value="U3 SMALL NUCLEOLAR RNA-ASSOCIATED PROTEIN 18 HOMOLOG"/>
    <property type="match status" value="1"/>
</dbReference>
<protein>
    <recommendedName>
        <fullName evidence="10">WD40 repeat-like protein</fullName>
    </recommendedName>
</protein>
<evidence type="ECO:0000256" key="1">
    <source>
        <dbReference type="ARBA" id="ARBA00004604"/>
    </source>
</evidence>
<keyword evidence="3" id="KW-0853">WD repeat</keyword>
<evidence type="ECO:0000313" key="8">
    <source>
        <dbReference type="EMBL" id="KAF9508023.1"/>
    </source>
</evidence>
<comment type="subcellular location">
    <subcellularLocation>
        <location evidence="1">Nucleus</location>
        <location evidence="1">Nucleolus</location>
    </subcellularLocation>
</comment>
<dbReference type="InterPro" id="IPR015943">
    <property type="entry name" value="WD40/YVTN_repeat-like_dom_sf"/>
</dbReference>
<evidence type="ECO:0000313" key="9">
    <source>
        <dbReference type="Proteomes" id="UP000886523"/>
    </source>
</evidence>
<organism evidence="8 9">
    <name type="scientific">Hydnum rufescens UP504</name>
    <dbReference type="NCBI Taxonomy" id="1448309"/>
    <lineage>
        <taxon>Eukaryota</taxon>
        <taxon>Fungi</taxon>
        <taxon>Dikarya</taxon>
        <taxon>Basidiomycota</taxon>
        <taxon>Agaricomycotina</taxon>
        <taxon>Agaricomycetes</taxon>
        <taxon>Cantharellales</taxon>
        <taxon>Hydnaceae</taxon>
        <taxon>Hydnum</taxon>
    </lineage>
</organism>
<gene>
    <name evidence="8" type="ORF">BS47DRAFT_1320951</name>
</gene>
<evidence type="ECO:0000256" key="4">
    <source>
        <dbReference type="ARBA" id="ARBA00022737"/>
    </source>
</evidence>
<dbReference type="Gene3D" id="2.130.10.10">
    <property type="entry name" value="YVTN repeat-like/Quinoprotein amine dehydrogenase"/>
    <property type="match status" value="1"/>
</dbReference>
<name>A0A9P6ALJ9_9AGAM</name>
<dbReference type="AlphaFoldDB" id="A0A9P6ALJ9"/>
<proteinExistence type="inferred from homology"/>
<dbReference type="InterPro" id="IPR045161">
    <property type="entry name" value="Utp18"/>
</dbReference>
<reference evidence="8" key="1">
    <citation type="journal article" date="2020" name="Nat. Commun.">
        <title>Large-scale genome sequencing of mycorrhizal fungi provides insights into the early evolution of symbiotic traits.</title>
        <authorList>
            <person name="Miyauchi S."/>
            <person name="Kiss E."/>
            <person name="Kuo A."/>
            <person name="Drula E."/>
            <person name="Kohler A."/>
            <person name="Sanchez-Garcia M."/>
            <person name="Morin E."/>
            <person name="Andreopoulos B."/>
            <person name="Barry K.W."/>
            <person name="Bonito G."/>
            <person name="Buee M."/>
            <person name="Carver A."/>
            <person name="Chen C."/>
            <person name="Cichocki N."/>
            <person name="Clum A."/>
            <person name="Culley D."/>
            <person name="Crous P.W."/>
            <person name="Fauchery L."/>
            <person name="Girlanda M."/>
            <person name="Hayes R.D."/>
            <person name="Keri Z."/>
            <person name="LaButti K."/>
            <person name="Lipzen A."/>
            <person name="Lombard V."/>
            <person name="Magnuson J."/>
            <person name="Maillard F."/>
            <person name="Murat C."/>
            <person name="Nolan M."/>
            <person name="Ohm R.A."/>
            <person name="Pangilinan J."/>
            <person name="Pereira M.F."/>
            <person name="Perotto S."/>
            <person name="Peter M."/>
            <person name="Pfister S."/>
            <person name="Riley R."/>
            <person name="Sitrit Y."/>
            <person name="Stielow J.B."/>
            <person name="Szollosi G."/>
            <person name="Zifcakova L."/>
            <person name="Stursova M."/>
            <person name="Spatafora J.W."/>
            <person name="Tedersoo L."/>
            <person name="Vaario L.M."/>
            <person name="Yamada A."/>
            <person name="Yan M."/>
            <person name="Wang P."/>
            <person name="Xu J."/>
            <person name="Bruns T."/>
            <person name="Baldrian P."/>
            <person name="Vilgalys R."/>
            <person name="Dunand C."/>
            <person name="Henrissat B."/>
            <person name="Grigoriev I.V."/>
            <person name="Hibbett D."/>
            <person name="Nagy L.G."/>
            <person name="Martin F.M."/>
        </authorList>
    </citation>
    <scope>NUCLEOTIDE SEQUENCE</scope>
    <source>
        <strain evidence="8">UP504</strain>
    </source>
</reference>
<evidence type="ECO:0000256" key="3">
    <source>
        <dbReference type="ARBA" id="ARBA00022574"/>
    </source>
</evidence>
<dbReference type="GO" id="GO:0032040">
    <property type="term" value="C:small-subunit processome"/>
    <property type="evidence" value="ECO:0007669"/>
    <property type="project" value="TreeGrafter"/>
</dbReference>
<feature type="region of interest" description="Disordered" evidence="7">
    <location>
        <begin position="1"/>
        <end position="81"/>
    </location>
</feature>
<evidence type="ECO:0000256" key="5">
    <source>
        <dbReference type="ARBA" id="ARBA00023242"/>
    </source>
</evidence>
<feature type="region of interest" description="Disordered" evidence="7">
    <location>
        <begin position="211"/>
        <end position="259"/>
    </location>
</feature>
<dbReference type="InterPro" id="IPR036322">
    <property type="entry name" value="WD40_repeat_dom_sf"/>
</dbReference>
<feature type="region of interest" description="Disordered" evidence="7">
    <location>
        <begin position="94"/>
        <end position="160"/>
    </location>
</feature>
<keyword evidence="2" id="KW-0698">rRNA processing</keyword>
<dbReference type="GO" id="GO:0006364">
    <property type="term" value="P:rRNA processing"/>
    <property type="evidence" value="ECO:0007669"/>
    <property type="project" value="UniProtKB-KW"/>
</dbReference>
<comment type="similarity">
    <text evidence="6">Belongs to the WD repeat UTP18 family.</text>
</comment>
<dbReference type="InterPro" id="IPR001680">
    <property type="entry name" value="WD40_rpt"/>
</dbReference>
<feature type="compositionally biased region" description="Polar residues" evidence="7">
    <location>
        <begin position="64"/>
        <end position="74"/>
    </location>
</feature>
<keyword evidence="9" id="KW-1185">Reference proteome</keyword>
<dbReference type="EMBL" id="MU129067">
    <property type="protein sequence ID" value="KAF9508023.1"/>
    <property type="molecule type" value="Genomic_DNA"/>
</dbReference>
<feature type="compositionally biased region" description="Basic residues" evidence="7">
    <location>
        <begin position="1"/>
        <end position="10"/>
    </location>
</feature>
<feature type="compositionally biased region" description="Basic residues" evidence="7">
    <location>
        <begin position="212"/>
        <end position="222"/>
    </location>
</feature>
<keyword evidence="4" id="KW-0677">Repeat</keyword>
<evidence type="ECO:0000256" key="6">
    <source>
        <dbReference type="ARBA" id="ARBA00025767"/>
    </source>
</evidence>
<sequence>MPASKRKRLRLARENAKSAGPLGSASGGDPDVGKDDEERELESFLFGKSFVPSSAKGKGPVVESQPQLQNQSSGLEHMLDEELFFIDDTQLDGDAVASNYDEDEPGRGSAEGEASSNGSDSDDDGTGSSSSSNSSSSVVQPTVQPSTRKKTAVWSDAADMRVTVSLATDTRLRKLRDAPTEDEVTGKVYEGKLRRQYEKINPVPEWAINARAKLHKRPKRRRDSSPSNSDGAEDDRDHQPLDDLLRSTGGLLSSSSKSQVLPSETLAIERLRDANQAAPSEGSITAVRFHPSPSVPVLLTTGTDRRLRLFNIDGLTNPLLQTIHIPDLVPNTALFHPSGSSILLTGPRPYYYTHDLQSGSTVRSPRSLWHGTTGAQEGEDRSLETAKFSPDGRTVAIGGRRGYVHLLDWSHGAGGGGQVVGSVKMHSGVKDVCWAGGANGARRELLTLGQDAEVYLWDLGSRKCVARWKDNGAFGPNCLEGGSRGDYYAIGSKTGIVNIYGPEAATIPSISAGRRSLKPLKTITNLTTSITSVRIDNTSQMMAIASRAKKDQLRLVHLPTLTTFANWPTSGTPLGSVTSVDFSAGSEFVAIGNTRGRAILYYLRHFGAGS</sequence>
<dbReference type="OrthoDB" id="1935146at2759"/>
<dbReference type="GO" id="GO:0034388">
    <property type="term" value="C:Pwp2p-containing subcomplex of 90S preribosome"/>
    <property type="evidence" value="ECO:0007669"/>
    <property type="project" value="TreeGrafter"/>
</dbReference>